<dbReference type="RefSeq" id="WP_106198434.1">
    <property type="nucleotide sequence ID" value="NZ_QGHD01000031.1"/>
</dbReference>
<dbReference type="Gene3D" id="3.30.470.20">
    <property type="entry name" value="ATP-grasp fold, B domain"/>
    <property type="match status" value="1"/>
</dbReference>
<dbReference type="PANTHER" id="PTHR43585:SF2">
    <property type="entry name" value="ATP-GRASP ENZYME FSQD"/>
    <property type="match status" value="1"/>
</dbReference>
<dbReference type="InterPro" id="IPR052032">
    <property type="entry name" value="ATP-dep_AA_Ligase"/>
</dbReference>
<dbReference type="EMBL" id="QGHD01000031">
    <property type="protein sequence ID" value="PWK93148.1"/>
    <property type="molecule type" value="Genomic_DNA"/>
</dbReference>
<feature type="domain" description="ATP-grasp" evidence="5">
    <location>
        <begin position="102"/>
        <end position="293"/>
    </location>
</feature>
<dbReference type="Gene3D" id="3.40.50.20">
    <property type="match status" value="1"/>
</dbReference>
<evidence type="ECO:0000256" key="3">
    <source>
        <dbReference type="ARBA" id="ARBA00022840"/>
    </source>
</evidence>
<dbReference type="SUPFAM" id="SSF56059">
    <property type="entry name" value="Glutathione synthetase ATP-binding domain-like"/>
    <property type="match status" value="1"/>
</dbReference>
<dbReference type="InterPro" id="IPR011761">
    <property type="entry name" value="ATP-grasp"/>
</dbReference>
<evidence type="ECO:0000259" key="5">
    <source>
        <dbReference type="PROSITE" id="PS50975"/>
    </source>
</evidence>
<dbReference type="PANTHER" id="PTHR43585">
    <property type="entry name" value="FUMIPYRROLE BIOSYNTHESIS PROTEIN C"/>
    <property type="match status" value="1"/>
</dbReference>
<evidence type="ECO:0000256" key="4">
    <source>
        <dbReference type="PROSITE-ProRule" id="PRU00409"/>
    </source>
</evidence>
<sequence length="369" mass="41140">MKLAIIGAALGQVQLCKKAREMHIETIGFAWEKGAICKSLFDKFYPISIYETDKIIEICKKEKIDGVVTNASEKAIDIVAIVADALGLRGGPYETIKNIKDKTYTRLVSNKVPGFTPIPFYKYDGRKNEIYPCVIKPCTAAGKRGVSFVRCEADFEKALVYANAETKNGVTIEGFAEGQEISVESISFDENHYVIQITDKENSGAPHFVELGHHQPSALPQNIQNRIREAIPKLLDAVQFKNGATHIEIKIGNQGEIYLIEINPRGGGDGISNNLVEMSTNCDYVKKMIEVALGTFTPPVVKNTNHAGIYFLCKQTEQYINAFKALKNQPWLVEKNISSFNLSEATGNKNRNGYFFYCSDKKILLDEIH</sequence>
<proteinExistence type="predicted"/>
<evidence type="ECO:0000256" key="2">
    <source>
        <dbReference type="ARBA" id="ARBA00022741"/>
    </source>
</evidence>
<dbReference type="InterPro" id="IPR013815">
    <property type="entry name" value="ATP_grasp_subdomain_1"/>
</dbReference>
<reference evidence="6 7" key="1">
    <citation type="submission" date="2018-05" db="EMBL/GenBank/DDBJ databases">
        <title>Animal gut microbial communities from fecal samples from Wisconsin, USA.</title>
        <authorList>
            <person name="Neumann A."/>
        </authorList>
    </citation>
    <scope>NUCLEOTIDE SEQUENCE [LARGE SCALE GENOMIC DNA]</scope>
    <source>
        <strain evidence="6 7">UWS4</strain>
    </source>
</reference>
<protein>
    <submittedName>
        <fullName evidence="6">Biotin carboxylase</fullName>
    </submittedName>
</protein>
<dbReference type="Proteomes" id="UP000245523">
    <property type="component" value="Unassembled WGS sequence"/>
</dbReference>
<keyword evidence="3 4" id="KW-0067">ATP-binding</keyword>
<name>A0ABX5LI72_9BACT</name>
<keyword evidence="1" id="KW-0436">Ligase</keyword>
<dbReference type="Pfam" id="PF13535">
    <property type="entry name" value="ATP-grasp_4"/>
    <property type="match status" value="1"/>
</dbReference>
<gene>
    <name evidence="6" type="ORF">B0H50_13118</name>
</gene>
<evidence type="ECO:0000313" key="6">
    <source>
        <dbReference type="EMBL" id="PWK93148.1"/>
    </source>
</evidence>
<keyword evidence="2 4" id="KW-0547">Nucleotide-binding</keyword>
<dbReference type="Gene3D" id="3.30.1490.20">
    <property type="entry name" value="ATP-grasp fold, A domain"/>
    <property type="match status" value="1"/>
</dbReference>
<organism evidence="6 7">
    <name type="scientific">Hallerella porci</name>
    <dbReference type="NCBI Taxonomy" id="1945871"/>
    <lineage>
        <taxon>Bacteria</taxon>
        <taxon>Pseudomonadati</taxon>
        <taxon>Fibrobacterota</taxon>
        <taxon>Fibrobacteria</taxon>
        <taxon>Fibrobacterales</taxon>
        <taxon>Fibrobacteraceae</taxon>
        <taxon>Hallerella</taxon>
    </lineage>
</organism>
<comment type="caution">
    <text evidence="6">The sequence shown here is derived from an EMBL/GenBank/DDBJ whole genome shotgun (WGS) entry which is preliminary data.</text>
</comment>
<accession>A0ABX5LI72</accession>
<keyword evidence="7" id="KW-1185">Reference proteome</keyword>
<dbReference type="PROSITE" id="PS50975">
    <property type="entry name" value="ATP_GRASP"/>
    <property type="match status" value="1"/>
</dbReference>
<evidence type="ECO:0000256" key="1">
    <source>
        <dbReference type="ARBA" id="ARBA00022598"/>
    </source>
</evidence>
<evidence type="ECO:0000313" key="7">
    <source>
        <dbReference type="Proteomes" id="UP000245523"/>
    </source>
</evidence>